<accession>A0ABM7IMS9</accession>
<geneLocation type="plasmid" evidence="1 2">
    <name>pJCM15296</name>
</geneLocation>
<evidence type="ECO:0000313" key="2">
    <source>
        <dbReference type="Proteomes" id="UP000465609"/>
    </source>
</evidence>
<evidence type="ECO:0000313" key="1">
    <source>
        <dbReference type="EMBL" id="BBX88098.1"/>
    </source>
</evidence>
<name>A0ABM7IMS9_9MYCO</name>
<reference evidence="1 2" key="1">
    <citation type="journal article" date="2019" name="Emerg. Microbes Infect.">
        <title>Comprehensive subspecies identification of 175 nontuberculous mycobacteria species based on 7547 genomic profiles.</title>
        <authorList>
            <person name="Matsumoto Y."/>
            <person name="Kinjo T."/>
            <person name="Motooka D."/>
            <person name="Nabeya D."/>
            <person name="Jung N."/>
            <person name="Uechi K."/>
            <person name="Horii T."/>
            <person name="Iida T."/>
            <person name="Fujita J."/>
            <person name="Nakamura S."/>
        </authorList>
    </citation>
    <scope>NUCLEOTIDE SEQUENCE [LARGE SCALE GENOMIC DNA]</scope>
    <source>
        <strain evidence="1 2">JCM 15296</strain>
        <plasmid evidence="1">pJCM15296</plasmid>
    </source>
</reference>
<protein>
    <submittedName>
        <fullName evidence="1">Uncharacterized protein</fullName>
    </submittedName>
</protein>
<organism evidence="1 2">
    <name type="scientific">Mycolicibacterium aubagnense</name>
    <dbReference type="NCBI Taxonomy" id="319707"/>
    <lineage>
        <taxon>Bacteria</taxon>
        <taxon>Bacillati</taxon>
        <taxon>Actinomycetota</taxon>
        <taxon>Actinomycetes</taxon>
        <taxon>Mycobacteriales</taxon>
        <taxon>Mycobacteriaceae</taxon>
        <taxon>Mycolicibacterium</taxon>
    </lineage>
</organism>
<keyword evidence="1" id="KW-0614">Plasmid</keyword>
<keyword evidence="2" id="KW-1185">Reference proteome</keyword>
<dbReference type="EMBL" id="AP022578">
    <property type="protein sequence ID" value="BBX88098.1"/>
    <property type="molecule type" value="Genomic_DNA"/>
</dbReference>
<sequence length="102" mass="10879">MAFALSAAHPAGNRTACEHCFGQLRVESGQARVDVRSDSAHVGAVEVDGDTHSKLIDRRLAEARIGALGARLCAIPARIEALRQNCREIVGGPARMGFEDRA</sequence>
<gene>
    <name evidence="1" type="ORF">MAUB_62990</name>
</gene>
<proteinExistence type="predicted"/>
<dbReference type="Proteomes" id="UP000465609">
    <property type="component" value="Plasmid pJCM15296"/>
</dbReference>